<gene>
    <name evidence="4" type="primary">LOC103490570</name>
</gene>
<proteinExistence type="predicted"/>
<dbReference type="GeneID" id="103490570"/>
<evidence type="ECO:0000313" key="4">
    <source>
        <dbReference type="RefSeq" id="XP_008448356.2"/>
    </source>
</evidence>
<name>A0A1S3BK43_CUCME</name>
<dbReference type="SUPFAM" id="SSF57889">
    <property type="entry name" value="Cysteine-rich domain"/>
    <property type="match status" value="1"/>
</dbReference>
<protein>
    <submittedName>
        <fullName evidence="4">Uncharacterized protein LOC103490570</fullName>
    </submittedName>
</protein>
<dbReference type="Gramene" id="MELO3C003164.2.1">
    <property type="protein sequence ID" value="MELO3C003164.2.1"/>
    <property type="gene ID" value="MELO3C003164.2"/>
</dbReference>
<dbReference type="InterPro" id="IPR004146">
    <property type="entry name" value="DC1"/>
</dbReference>
<evidence type="ECO:0000259" key="2">
    <source>
        <dbReference type="Pfam" id="PF03107"/>
    </source>
</evidence>
<dbReference type="InParanoid" id="A0A1S3BK43"/>
<keyword evidence="3" id="KW-1185">Reference proteome</keyword>
<dbReference type="Pfam" id="PF03107">
    <property type="entry name" value="C1_2"/>
    <property type="match status" value="2"/>
</dbReference>
<dbReference type="AlphaFoldDB" id="A0A1S3BK43"/>
<dbReference type="Proteomes" id="UP001652600">
    <property type="component" value="Chromosome 8"/>
</dbReference>
<feature type="domain" description="DC1" evidence="2">
    <location>
        <begin position="122"/>
        <end position="161"/>
    </location>
</feature>
<dbReference type="RefSeq" id="XP_008448356.2">
    <property type="nucleotide sequence ID" value="XM_008450134.3"/>
</dbReference>
<organism evidence="3 4">
    <name type="scientific">Cucumis melo</name>
    <name type="common">Muskmelon</name>
    <dbReference type="NCBI Taxonomy" id="3656"/>
    <lineage>
        <taxon>Eukaryota</taxon>
        <taxon>Viridiplantae</taxon>
        <taxon>Streptophyta</taxon>
        <taxon>Embryophyta</taxon>
        <taxon>Tracheophyta</taxon>
        <taxon>Spermatophyta</taxon>
        <taxon>Magnoliopsida</taxon>
        <taxon>eudicotyledons</taxon>
        <taxon>Gunneridae</taxon>
        <taxon>Pentapetalae</taxon>
        <taxon>rosids</taxon>
        <taxon>fabids</taxon>
        <taxon>Cucurbitales</taxon>
        <taxon>Cucurbitaceae</taxon>
        <taxon>Benincaseae</taxon>
        <taxon>Cucumis</taxon>
    </lineage>
</organism>
<sequence>MAMNAPTYHFSHFHPNHPLTHYSDDQKYTCHICNTVDSGLRFRCQPCHVDIHKFCSNSPEELSSFLHSHPLSLIPPMNHRQCDICREFINGMFYRCNHCDFDVHPLCTQFPEQLRHLIDGRHKLTLRKLSSGRCSVCETDCSSFWVYGCDVCRVNIHPRCILRPYGSSTGSRGISYWQAPPWTTAHQPNGYGGGYFAYGGGPANLGYPNNHVGYSYGGNYGGQPPSRPNWVPMLGAGMFGLVQNLTAGAIIEFIFGSFGA</sequence>
<dbReference type="KEGG" id="cmo:103490570"/>
<reference evidence="4" key="1">
    <citation type="submission" date="2025-08" db="UniProtKB">
        <authorList>
            <consortium name="RefSeq"/>
        </authorList>
    </citation>
    <scope>IDENTIFICATION</scope>
    <source>
        <tissue evidence="4">Stem</tissue>
    </source>
</reference>
<feature type="domain" description="DC1" evidence="2">
    <location>
        <begin position="65"/>
        <end position="107"/>
    </location>
</feature>
<keyword evidence="1" id="KW-0677">Repeat</keyword>
<evidence type="ECO:0000256" key="1">
    <source>
        <dbReference type="ARBA" id="ARBA00022737"/>
    </source>
</evidence>
<dbReference type="Gene3D" id="3.30.60.20">
    <property type="match status" value="1"/>
</dbReference>
<dbReference type="InterPro" id="IPR046349">
    <property type="entry name" value="C1-like_sf"/>
</dbReference>
<accession>A0A1S3BK43</accession>
<dbReference type="PANTHER" id="PTHR47841">
    <property type="entry name" value="DIACYLGLYCEROL KINASE THETA-LIKE-RELATED"/>
    <property type="match status" value="1"/>
</dbReference>
<dbReference type="PANTHER" id="PTHR47841:SF7">
    <property type="entry name" value="CYSTEINE_HISTIDINE-RICH C1 DOMAIN PROTEIN"/>
    <property type="match status" value="1"/>
</dbReference>
<evidence type="ECO:0000313" key="3">
    <source>
        <dbReference type="Proteomes" id="UP001652600"/>
    </source>
</evidence>
<dbReference type="eggNOG" id="ENOG502RYP3">
    <property type="taxonomic scope" value="Eukaryota"/>
</dbReference>